<feature type="region of interest" description="Disordered" evidence="1">
    <location>
        <begin position="1092"/>
        <end position="1164"/>
    </location>
</feature>
<dbReference type="PANTHER" id="PTHR46156">
    <property type="entry name" value="CCCH ZINGC FINGER"/>
    <property type="match status" value="1"/>
</dbReference>
<dbReference type="EMBL" id="JAGYWB010000012">
    <property type="protein sequence ID" value="KAI0502589.1"/>
    <property type="molecule type" value="Genomic_DNA"/>
</dbReference>
<accession>A0A8T3B1L5</accession>
<feature type="compositionally biased region" description="Low complexity" evidence="1">
    <location>
        <begin position="31"/>
        <end position="40"/>
    </location>
</feature>
<evidence type="ECO:0000313" key="3">
    <source>
        <dbReference type="Proteomes" id="UP000829196"/>
    </source>
</evidence>
<evidence type="ECO:0000313" key="2">
    <source>
        <dbReference type="EMBL" id="KAI0502589.1"/>
    </source>
</evidence>
<keyword evidence="3" id="KW-1185">Reference proteome</keyword>
<feature type="region of interest" description="Disordered" evidence="1">
    <location>
        <begin position="188"/>
        <end position="219"/>
    </location>
</feature>
<feature type="region of interest" description="Disordered" evidence="1">
    <location>
        <begin position="915"/>
        <end position="948"/>
    </location>
</feature>
<feature type="compositionally biased region" description="Polar residues" evidence="1">
    <location>
        <begin position="1152"/>
        <end position="1164"/>
    </location>
</feature>
<gene>
    <name evidence="2" type="ORF">KFK09_017543</name>
</gene>
<sequence length="1539" mass="170548">MDPLSSPRLGRRARYPLPPHFPDSNYCPQRHPTFASFAPHPAAPTPPAISRNHSYESRLVHRPGDLSCFPSPHRSNPPGFDDRHPPFPRVSDRAIHRVPPDGKHILPELWERGRGGSVDKPGMFDEGPDRFKPYDSYFKFGDPDRALVARRRLESEQDRFLVDDSEWKNQRQLRFWDERESRYREPFPEQLPPEAVPLAAAPPPFHSPRGLGSSGSVKNSGREDSFVFVHRHRPSSPPSSGRSFPNTKVVKSTGDMAAYSQVIGNGPGFKPVQSIYKKRNSSRVLAPDRGFGGRKYVGHNAIKKSDPINIANEDGFWNGYQMVRKASNISTNYSKHGFEEDCYTGYNGKMKMASNRGVKYNAHSAKRPLQKPSAFARIQSGLSVWERLEEKPSILPTPCSAPSSLPSPPGISNETEAKANIIDLPFKSNNLLSEFLKSFCAEPSSIEKDLFVEKPNTNRVTEKNDMTQKREKVIIPINSGLPGSSGNQNRVMKKKKKKNMIHIREKVVIPIVSTSPGSIAKQGVRKDFASSPRNISELSEANKAELSSCMPGTKSMPSAWTKKAKKMVMAKKSGAKEAAKMSSQVDGCVSEIPRMEDSIETPKFDGVINCAKEISNCNHSSDTKTEPSDNSHLQIYEKLQMMQATPTNNVSAKITTKDVNQVQDIVIEILDDSGEESLELGKNMDRECSSLNFDANVCLPPSGYIIDNIDAQNSVINMDENGAANSVKPIKPKLEDVTNSPLPKIGQFILSPDNSASPELLGAGEVLVPAGSRTFYSDTSCGIRTEIDIEREVKHQEEMLFTTATEALEVPGNYACSQPYIQDLQAPSFSEISNSAPELKFQSEGTIKENNMQPQAVSNMTFNDSLDALTIDFCSKSIGQALLLGPMKMDSPASRSENLSLLHLEPSASMNFNNSAYSGNINEEHGGRGEGFMSSMVSSASEPGHELGKTINSRLMSGKAQPLPNLEKKQVIPRPKLKDKDLSCKRTLPHADVSRFISNRLNCSVSLKDTARASQTGRHRTWLRASYPLNSEKNLKLGGILSKQVPKKIGKIQNSSYFRKGNSLIRKLAAEPPPALLSTVGTSNRKFKSITESSAREISSECPDNATPYTLFERPKTPPLPPVSKLSGCTMNSHKDFPQLITTDRSPESDTDQGNQHDGQSTGLLAGNLESQDAASCKTAEIVNAKRVTYVKRKMNQLVAAQEPELGDSSRFLMERCQLPAHHPMERSKMLPISSSYLYYRSKRNQLIRNATSSDSNLTGISAGNTNSVDSLKEGNTLPYKKRLDDVLQKAKMPRSSLVWTLSGDKLSQKCIAAFGCRRVFPYIFPWKRAVNWKSLMIPNSIPISSRSSVSLISRKLQCLRKRNTIYEVSTNGFSLRKAGVVSIGGSSLKWSKSIEKRSKKASEELTAENYLLVSGNQIMHQWLGTQKKPRNGNGYTGEPKKQLTMSSPSGWFALGEVLTDMMVTEQCLKLCMSGYCGVFHPCRTKLIQLRWKGKVKLHMIKHDGKMLDRLADVGGCDKTVAAWDVLRMNEVFVQRRAV</sequence>
<evidence type="ECO:0000256" key="1">
    <source>
        <dbReference type="SAM" id="MobiDB-lite"/>
    </source>
</evidence>
<dbReference type="OrthoDB" id="3247158at2759"/>
<dbReference type="PANTHER" id="PTHR46156:SF1">
    <property type="entry name" value="ZINC FINGER CCCH DOMAIN-CONTAINING PROTEIN 3"/>
    <property type="match status" value="1"/>
</dbReference>
<dbReference type="Proteomes" id="UP000829196">
    <property type="component" value="Unassembled WGS sequence"/>
</dbReference>
<protein>
    <submittedName>
        <fullName evidence="2">Uncharacterized protein</fullName>
    </submittedName>
</protein>
<comment type="caution">
    <text evidence="2">The sequence shown here is derived from an EMBL/GenBank/DDBJ whole genome shotgun (WGS) entry which is preliminary data.</text>
</comment>
<reference evidence="2" key="1">
    <citation type="journal article" date="2022" name="Front. Genet.">
        <title>Chromosome-Scale Assembly of the Dendrobium nobile Genome Provides Insights Into the Molecular Mechanism of the Biosynthesis of the Medicinal Active Ingredient of Dendrobium.</title>
        <authorList>
            <person name="Xu Q."/>
            <person name="Niu S.-C."/>
            <person name="Li K.-L."/>
            <person name="Zheng P.-J."/>
            <person name="Zhang X.-J."/>
            <person name="Jia Y."/>
            <person name="Liu Y."/>
            <person name="Niu Y.-X."/>
            <person name="Yu L.-H."/>
            <person name="Chen D.-F."/>
            <person name="Zhang G.-Q."/>
        </authorList>
    </citation>
    <scope>NUCLEOTIDE SEQUENCE</scope>
    <source>
        <tissue evidence="2">Leaf</tissue>
    </source>
</reference>
<feature type="compositionally biased region" description="Pro residues" evidence="1">
    <location>
        <begin position="189"/>
        <end position="206"/>
    </location>
</feature>
<dbReference type="GO" id="GO:0005634">
    <property type="term" value="C:nucleus"/>
    <property type="evidence" value="ECO:0007669"/>
    <property type="project" value="TreeGrafter"/>
</dbReference>
<proteinExistence type="predicted"/>
<name>A0A8T3B1L5_DENNO</name>
<organism evidence="2 3">
    <name type="scientific">Dendrobium nobile</name>
    <name type="common">Orchid</name>
    <dbReference type="NCBI Taxonomy" id="94219"/>
    <lineage>
        <taxon>Eukaryota</taxon>
        <taxon>Viridiplantae</taxon>
        <taxon>Streptophyta</taxon>
        <taxon>Embryophyta</taxon>
        <taxon>Tracheophyta</taxon>
        <taxon>Spermatophyta</taxon>
        <taxon>Magnoliopsida</taxon>
        <taxon>Liliopsida</taxon>
        <taxon>Asparagales</taxon>
        <taxon>Orchidaceae</taxon>
        <taxon>Epidendroideae</taxon>
        <taxon>Malaxideae</taxon>
        <taxon>Dendrobiinae</taxon>
        <taxon>Dendrobium</taxon>
    </lineage>
</organism>
<feature type="region of interest" description="Disordered" evidence="1">
    <location>
        <begin position="1"/>
        <end position="51"/>
    </location>
</feature>